<dbReference type="GeneID" id="9627600"/>
<dbReference type="InterPro" id="IPR002048">
    <property type="entry name" value="EF_hand_dom"/>
</dbReference>
<protein>
    <recommendedName>
        <fullName evidence="2">EF-hand domain-containing protein</fullName>
    </recommendedName>
</protein>
<keyword evidence="4" id="KW-1185">Reference proteome</keyword>
<reference evidence="3 4" key="1">
    <citation type="journal article" date="2010" name="Science">
        <title>Genomic analysis of organismal complexity in the multicellular green alga Volvox carteri.</title>
        <authorList>
            <person name="Prochnik S.E."/>
            <person name="Umen J."/>
            <person name="Nedelcu A.M."/>
            <person name="Hallmann A."/>
            <person name="Miller S.M."/>
            <person name="Nishii I."/>
            <person name="Ferris P."/>
            <person name="Kuo A."/>
            <person name="Mitros T."/>
            <person name="Fritz-Laylin L.K."/>
            <person name="Hellsten U."/>
            <person name="Chapman J."/>
            <person name="Simakov O."/>
            <person name="Rensing S.A."/>
            <person name="Terry A."/>
            <person name="Pangilinan J."/>
            <person name="Kapitonov V."/>
            <person name="Jurka J."/>
            <person name="Salamov A."/>
            <person name="Shapiro H."/>
            <person name="Schmutz J."/>
            <person name="Grimwood J."/>
            <person name="Lindquist E."/>
            <person name="Lucas S."/>
            <person name="Grigoriev I.V."/>
            <person name="Schmitt R."/>
            <person name="Kirk D."/>
            <person name="Rokhsar D.S."/>
        </authorList>
    </citation>
    <scope>NUCLEOTIDE SEQUENCE [LARGE SCALE GENOMIC DNA]</scope>
    <source>
        <strain evidence="4">f. Nagariensis / Eve</strain>
    </source>
</reference>
<name>D8U2D7_VOLCA</name>
<dbReference type="EMBL" id="GL378353">
    <property type="protein sequence ID" value="EFJ46115.1"/>
    <property type="molecule type" value="Genomic_DNA"/>
</dbReference>
<gene>
    <name evidence="3" type="ORF">VOLCADRAFT_93537</name>
</gene>
<dbReference type="RefSeq" id="XP_002952865.1">
    <property type="nucleotide sequence ID" value="XM_002952819.1"/>
</dbReference>
<evidence type="ECO:0000313" key="3">
    <source>
        <dbReference type="EMBL" id="EFJ46115.1"/>
    </source>
</evidence>
<sequence>MTAPVPSHDTIRLIVLSYNGLCRRFDLDGNGRLSFAHLARVFRITIESPDDCDAWTLNDTSLRIDKSDPGALLTVSALRDLFPLPSGTTEHPLVLRTDDAEAPPSKNLRQPCKSTGTRTRPAHGRRTQAQNLTKTGEISALYWLPTGPNGRLTSFNYIALHFGHVRDPRLT</sequence>
<dbReference type="PROSITE" id="PS50222">
    <property type="entry name" value="EF_HAND_2"/>
    <property type="match status" value="1"/>
</dbReference>
<organism evidence="4">
    <name type="scientific">Volvox carteri f. nagariensis</name>
    <dbReference type="NCBI Taxonomy" id="3068"/>
    <lineage>
        <taxon>Eukaryota</taxon>
        <taxon>Viridiplantae</taxon>
        <taxon>Chlorophyta</taxon>
        <taxon>core chlorophytes</taxon>
        <taxon>Chlorophyceae</taxon>
        <taxon>CS clade</taxon>
        <taxon>Chlamydomonadales</taxon>
        <taxon>Volvocaceae</taxon>
        <taxon>Volvox</taxon>
    </lineage>
</organism>
<dbReference type="Proteomes" id="UP000001058">
    <property type="component" value="Unassembled WGS sequence"/>
</dbReference>
<dbReference type="InParanoid" id="D8U2D7"/>
<feature type="domain" description="EF-hand" evidence="2">
    <location>
        <begin position="23"/>
        <end position="48"/>
    </location>
</feature>
<proteinExistence type="predicted"/>
<evidence type="ECO:0000259" key="2">
    <source>
        <dbReference type="PROSITE" id="PS50222"/>
    </source>
</evidence>
<feature type="region of interest" description="Disordered" evidence="1">
    <location>
        <begin position="99"/>
        <end position="126"/>
    </location>
</feature>
<dbReference type="OrthoDB" id="539263at2759"/>
<dbReference type="AlphaFoldDB" id="D8U2D7"/>
<accession>D8U2D7</accession>
<dbReference type="KEGG" id="vcn:VOLCADRAFT_93537"/>
<dbReference type="GO" id="GO:0005509">
    <property type="term" value="F:calcium ion binding"/>
    <property type="evidence" value="ECO:0007669"/>
    <property type="project" value="InterPro"/>
</dbReference>
<evidence type="ECO:0000313" key="4">
    <source>
        <dbReference type="Proteomes" id="UP000001058"/>
    </source>
</evidence>
<evidence type="ECO:0000256" key="1">
    <source>
        <dbReference type="SAM" id="MobiDB-lite"/>
    </source>
</evidence>